<name>A0ABQ0BAZ2_9FIRM</name>
<protein>
    <submittedName>
        <fullName evidence="1">Uncharacterized protein</fullName>
    </submittedName>
</protein>
<keyword evidence="2" id="KW-1185">Reference proteome</keyword>
<evidence type="ECO:0000313" key="2">
    <source>
        <dbReference type="Proteomes" id="UP001600943"/>
    </source>
</evidence>
<proteinExistence type="predicted"/>
<comment type="caution">
    <text evidence="1">The sequence shown here is derived from an EMBL/GenBank/DDBJ whole genome shotgun (WGS) entry which is preliminary data.</text>
</comment>
<dbReference type="Proteomes" id="UP001600943">
    <property type="component" value="Unassembled WGS sequence"/>
</dbReference>
<accession>A0ABQ0BAZ2</accession>
<evidence type="ECO:0000313" key="1">
    <source>
        <dbReference type="EMBL" id="GAA6408621.1"/>
    </source>
</evidence>
<dbReference type="RefSeq" id="WP_095172726.1">
    <property type="nucleotide sequence ID" value="NZ_BAABYW010000001.1"/>
</dbReference>
<dbReference type="EMBL" id="BAABYW010000001">
    <property type="protein sequence ID" value="GAA6408621.1"/>
    <property type="molecule type" value="Genomic_DNA"/>
</dbReference>
<sequence length="97" mass="11079">MDNSAETITLNNLWEVIASHQGETFYTKKMLPFTYTIKGGEMFTDRRERSITKSTFETAYSKIRENPDKITGPKALNMYGAPYVWAVLSKVTDICNT</sequence>
<gene>
    <name evidence="1" type="ORF">K040078D81_27380</name>
</gene>
<organism evidence="1 2">
    <name type="scientific">Blautia hominis</name>
    <dbReference type="NCBI Taxonomy" id="2025493"/>
    <lineage>
        <taxon>Bacteria</taxon>
        <taxon>Bacillati</taxon>
        <taxon>Bacillota</taxon>
        <taxon>Clostridia</taxon>
        <taxon>Lachnospirales</taxon>
        <taxon>Lachnospiraceae</taxon>
        <taxon>Blautia</taxon>
    </lineage>
</organism>
<reference evidence="1 2" key="1">
    <citation type="submission" date="2024-04" db="EMBL/GenBank/DDBJ databases">
        <title>Defined microbial consortia suppress multidrug-resistant proinflammatory Enterobacteriaceae via ecological control.</title>
        <authorList>
            <person name="Furuichi M."/>
            <person name="Kawaguchi T."/>
            <person name="Pust M."/>
            <person name="Yasuma K."/>
            <person name="Plichta D."/>
            <person name="Hasegawa N."/>
            <person name="Ohya T."/>
            <person name="Bhattarai S."/>
            <person name="Sasajima S."/>
            <person name="Aoto Y."/>
            <person name="Tuganbaev T."/>
            <person name="Yaginuma M."/>
            <person name="Ueda M."/>
            <person name="Okahashi N."/>
            <person name="Amafuji K."/>
            <person name="Kiridooshi Y."/>
            <person name="Sugita K."/>
            <person name="Strazar M."/>
            <person name="Skelly A."/>
            <person name="Suda W."/>
            <person name="Hattori M."/>
            <person name="Nakamoto N."/>
            <person name="Caballero S."/>
            <person name="Norman J."/>
            <person name="Olle B."/>
            <person name="Tanoue T."/>
            <person name="Arita M."/>
            <person name="Bucci V."/>
            <person name="Atarashi K."/>
            <person name="Xavier R."/>
            <person name="Honda K."/>
        </authorList>
    </citation>
    <scope>NUCLEOTIDE SEQUENCE [LARGE SCALE GENOMIC DNA]</scope>
    <source>
        <strain evidence="2">k04-0078-D8-1</strain>
    </source>
</reference>